<dbReference type="GO" id="GO:0009734">
    <property type="term" value="P:auxin-activated signaling pathway"/>
    <property type="evidence" value="ECO:0007669"/>
    <property type="project" value="UniProtKB-UniRule"/>
</dbReference>
<dbReference type="GO" id="GO:0005783">
    <property type="term" value="C:endoplasmic reticulum"/>
    <property type="evidence" value="ECO:0007669"/>
    <property type="project" value="TreeGrafter"/>
</dbReference>
<evidence type="ECO:0000256" key="2">
    <source>
        <dbReference type="ARBA" id="ARBA00009177"/>
    </source>
</evidence>
<evidence type="ECO:0000313" key="10">
    <source>
        <dbReference type="Proteomes" id="UP000583929"/>
    </source>
</evidence>
<feature type="transmembrane region" description="Helical" evidence="8">
    <location>
        <begin position="132"/>
        <end position="152"/>
    </location>
</feature>
<keyword evidence="5 8" id="KW-1133">Transmembrane helix</keyword>
<organism evidence="9 10">
    <name type="scientific">Cannabis sativa</name>
    <name type="common">Hemp</name>
    <name type="synonym">Marijuana</name>
    <dbReference type="NCBI Taxonomy" id="3483"/>
    <lineage>
        <taxon>Eukaryota</taxon>
        <taxon>Viridiplantae</taxon>
        <taxon>Streptophyta</taxon>
        <taxon>Embryophyta</taxon>
        <taxon>Tracheophyta</taxon>
        <taxon>Spermatophyta</taxon>
        <taxon>Magnoliopsida</taxon>
        <taxon>eudicotyledons</taxon>
        <taxon>Gunneridae</taxon>
        <taxon>Pentapetalae</taxon>
        <taxon>rosids</taxon>
        <taxon>fabids</taxon>
        <taxon>Rosales</taxon>
        <taxon>Cannabaceae</taxon>
        <taxon>Cannabis</taxon>
    </lineage>
</organism>
<dbReference type="InterPro" id="IPR004776">
    <property type="entry name" value="Mem_transp_PIN-like"/>
</dbReference>
<keyword evidence="7 8" id="KW-0927">Auxin signaling pathway</keyword>
<feature type="transmembrane region" description="Helical" evidence="8">
    <location>
        <begin position="480"/>
        <end position="499"/>
    </location>
</feature>
<feature type="transmembrane region" description="Helical" evidence="8">
    <location>
        <begin position="15"/>
        <end position="33"/>
    </location>
</feature>
<keyword evidence="6 8" id="KW-0472">Membrane</keyword>
<feature type="transmembrane region" description="Helical" evidence="8">
    <location>
        <begin position="45"/>
        <end position="65"/>
    </location>
</feature>
<feature type="transmembrane region" description="Helical" evidence="8">
    <location>
        <begin position="71"/>
        <end position="89"/>
    </location>
</feature>
<gene>
    <name evidence="9" type="ORF">G4B88_005176</name>
</gene>
<evidence type="ECO:0000256" key="1">
    <source>
        <dbReference type="ARBA" id="ARBA00004141"/>
    </source>
</evidence>
<dbReference type="PANTHER" id="PTHR31752:SF4">
    <property type="entry name" value="AUXIN EFFLUX CARRIER COMPONENT 2"/>
    <property type="match status" value="1"/>
</dbReference>
<comment type="subcellular location">
    <subcellularLocation>
        <location evidence="1 8">Membrane</location>
        <topology evidence="1 8">Multi-pass membrane protein</topology>
    </subcellularLocation>
</comment>
<dbReference type="GO" id="GO:0009926">
    <property type="term" value="P:auxin polar transport"/>
    <property type="evidence" value="ECO:0007669"/>
    <property type="project" value="TreeGrafter"/>
</dbReference>
<feature type="transmembrane region" description="Helical" evidence="8">
    <location>
        <begin position="448"/>
        <end position="468"/>
    </location>
</feature>
<comment type="function">
    <text evidence="8">May act as a component of the auxin efflux carrier.</text>
</comment>
<dbReference type="InterPro" id="IPR051107">
    <property type="entry name" value="Auxin_Efflux_Carrier"/>
</dbReference>
<dbReference type="PANTHER" id="PTHR31752">
    <property type="entry name" value="AUXIN EFFLUX CARRIER COMPONENT 1B-RELATED"/>
    <property type="match status" value="1"/>
</dbReference>
<dbReference type="EMBL" id="JAATIQ010000355">
    <property type="protein sequence ID" value="KAF4360210.1"/>
    <property type="molecule type" value="Genomic_DNA"/>
</dbReference>
<protein>
    <recommendedName>
        <fullName evidence="8">Auxin efflux carrier component</fullName>
    </recommendedName>
</protein>
<feature type="transmembrane region" description="Helical" evidence="8">
    <location>
        <begin position="101"/>
        <end position="120"/>
    </location>
</feature>
<keyword evidence="4 8" id="KW-0812">Transmembrane</keyword>
<keyword evidence="10" id="KW-1185">Reference proteome</keyword>
<evidence type="ECO:0000256" key="4">
    <source>
        <dbReference type="ARBA" id="ARBA00022692"/>
    </source>
</evidence>
<dbReference type="GO" id="GO:0005886">
    <property type="term" value="C:plasma membrane"/>
    <property type="evidence" value="ECO:0007669"/>
    <property type="project" value="TreeGrafter"/>
</dbReference>
<evidence type="ECO:0000256" key="5">
    <source>
        <dbReference type="ARBA" id="ARBA00022989"/>
    </source>
</evidence>
<name>A0A7J6ERB4_CANSA</name>
<keyword evidence="3 8" id="KW-0813">Transport</keyword>
<evidence type="ECO:0000256" key="3">
    <source>
        <dbReference type="ARBA" id="ARBA00022448"/>
    </source>
</evidence>
<proteinExistence type="inferred from homology"/>
<reference evidence="9 10" key="1">
    <citation type="journal article" date="2020" name="bioRxiv">
        <title>Sequence and annotation of 42 cannabis genomes reveals extensive copy number variation in cannabinoid synthesis and pathogen resistance genes.</title>
        <authorList>
            <person name="Mckernan K.J."/>
            <person name="Helbert Y."/>
            <person name="Kane L.T."/>
            <person name="Ebling H."/>
            <person name="Zhang L."/>
            <person name="Liu B."/>
            <person name="Eaton Z."/>
            <person name="Mclaughlin S."/>
            <person name="Kingan S."/>
            <person name="Baybayan P."/>
            <person name="Concepcion G."/>
            <person name="Jordan M."/>
            <person name="Riva A."/>
            <person name="Barbazuk W."/>
            <person name="Harkins T."/>
        </authorList>
    </citation>
    <scope>NUCLEOTIDE SEQUENCE [LARGE SCALE GENOMIC DNA]</scope>
    <source>
        <strain evidence="10">cv. Jamaican Lion 4</strain>
        <tissue evidence="9">Leaf</tissue>
    </source>
</reference>
<dbReference type="GO" id="GO:0010329">
    <property type="term" value="F:auxin efflux transmembrane transporter activity"/>
    <property type="evidence" value="ECO:0007669"/>
    <property type="project" value="TreeGrafter"/>
</dbReference>
<evidence type="ECO:0000256" key="7">
    <source>
        <dbReference type="ARBA" id="ARBA00023294"/>
    </source>
</evidence>
<sequence length="502" mass="54523">MITGKDFYQVLSALVPLYAAMTLAYASVLWWKIFTSEQCAGVNRFVALIAIPFLSFQLIAFNNPYDMNFKLILADTLQKIVVLLALFCWKMISKHGSLEWTITLNSLSTLPNTLVMGIPLLKAMYGEFSSSLMVQIVVFQGVIWNTLLLIMFEYRAAKVFINNNFPANAGSIASLKTEPDVMSFAGGCDSLHAEAEIDTSGKLHVMVRRSSYSSNSSILSFRKIHMGSSAKSGTPRASNLTGVEIYSTTSSVDQYSVSVTTPRNSSVSFGQSELGEEITRTGCRATDLPGNTFGTSMDVISKNGASPLNDYGSKDGIGFSENIEEEEEKNKKLEMPPASVMTKLILTMVWRKLIRNPNTYSSVIGLVWSLIAFRVHITMPIMIEGIVTILSNTGLGMSMFSLGLFMALQPKIIACGKSLAALSLAVRFLVGPAVMAATSAAIGIRGVLLQVAIVQAALPQAIVSFVFAKEYNVHPQILSTSVTIGMVIALPVTIIYYVLLGL</sequence>
<dbReference type="NCBIfam" id="TIGR00946">
    <property type="entry name" value="2a69"/>
    <property type="match status" value="1"/>
</dbReference>
<feature type="transmembrane region" description="Helical" evidence="8">
    <location>
        <begin position="360"/>
        <end position="383"/>
    </location>
</feature>
<evidence type="ECO:0000256" key="8">
    <source>
        <dbReference type="RuleBase" id="RU362108"/>
    </source>
</evidence>
<feature type="transmembrane region" description="Helical" evidence="8">
    <location>
        <begin position="389"/>
        <end position="408"/>
    </location>
</feature>
<comment type="caution">
    <text evidence="9">The sequence shown here is derived from an EMBL/GenBank/DDBJ whole genome shotgun (WGS) entry which is preliminary data.</text>
</comment>
<dbReference type="AlphaFoldDB" id="A0A7J6ERB4"/>
<accession>A0A7J6ERB4</accession>
<dbReference type="Pfam" id="PF03547">
    <property type="entry name" value="Mem_trans"/>
    <property type="match status" value="1"/>
</dbReference>
<evidence type="ECO:0000256" key="6">
    <source>
        <dbReference type="ARBA" id="ARBA00023136"/>
    </source>
</evidence>
<dbReference type="Proteomes" id="UP000583929">
    <property type="component" value="Unassembled WGS sequence"/>
</dbReference>
<feature type="transmembrane region" description="Helical" evidence="8">
    <location>
        <begin position="420"/>
        <end position="442"/>
    </location>
</feature>
<dbReference type="InterPro" id="IPR014024">
    <property type="entry name" value="Auxin_eff_plant"/>
</dbReference>
<evidence type="ECO:0000313" key="9">
    <source>
        <dbReference type="EMBL" id="KAF4360210.1"/>
    </source>
</evidence>
<comment type="similarity">
    <text evidence="2 8">Belongs to the auxin efflux carrier (TC 2.A.69.1) family.</text>
</comment>